<evidence type="ECO:0000256" key="7">
    <source>
        <dbReference type="ARBA" id="ARBA00022984"/>
    </source>
</evidence>
<dbReference type="HAMAP" id="MF_02019">
    <property type="entry name" value="MurF"/>
    <property type="match status" value="1"/>
</dbReference>
<dbReference type="PANTHER" id="PTHR43024:SF1">
    <property type="entry name" value="UDP-N-ACETYLMURAMOYL-TRIPEPTIDE--D-ALANYL-D-ALANINE LIGASE"/>
    <property type="match status" value="1"/>
</dbReference>
<dbReference type="RefSeq" id="WP_101517300.1">
    <property type="nucleotide sequence ID" value="NZ_PKUS01000002.1"/>
</dbReference>
<evidence type="ECO:0000256" key="2">
    <source>
        <dbReference type="ARBA" id="ARBA00022598"/>
    </source>
</evidence>
<dbReference type="InterPro" id="IPR005863">
    <property type="entry name" value="UDP-N-AcMur_synth"/>
</dbReference>
<dbReference type="OrthoDB" id="9801978at2"/>
<comment type="subcellular location">
    <subcellularLocation>
        <location evidence="10 11">Cytoplasm</location>
    </subcellularLocation>
</comment>
<keyword evidence="15" id="KW-1185">Reference proteome</keyword>
<dbReference type="GO" id="GO:0047480">
    <property type="term" value="F:UDP-N-acetylmuramoyl-tripeptide-D-alanyl-D-alanine ligase activity"/>
    <property type="evidence" value="ECO:0007669"/>
    <property type="project" value="UniProtKB-UniRule"/>
</dbReference>
<dbReference type="GO" id="GO:0008766">
    <property type="term" value="F:UDP-N-acetylmuramoylalanyl-D-glutamyl-2,6-diaminopimelate-D-alanyl-D-alanine ligase activity"/>
    <property type="evidence" value="ECO:0007669"/>
    <property type="project" value="RHEA"/>
</dbReference>
<dbReference type="GO" id="GO:0051301">
    <property type="term" value="P:cell division"/>
    <property type="evidence" value="ECO:0007669"/>
    <property type="project" value="UniProtKB-KW"/>
</dbReference>
<feature type="binding site" evidence="10">
    <location>
        <begin position="107"/>
        <end position="113"/>
    </location>
    <ligand>
        <name>ATP</name>
        <dbReference type="ChEBI" id="CHEBI:30616"/>
    </ligand>
</feature>
<keyword evidence="2 10" id="KW-0436">Ligase</keyword>
<dbReference type="EC" id="6.3.2.10" evidence="10 11"/>
<evidence type="ECO:0000256" key="9">
    <source>
        <dbReference type="ARBA" id="ARBA00023316"/>
    </source>
</evidence>
<dbReference type="GO" id="GO:0008360">
    <property type="term" value="P:regulation of cell shape"/>
    <property type="evidence" value="ECO:0007669"/>
    <property type="project" value="UniProtKB-KW"/>
</dbReference>
<dbReference type="SUPFAM" id="SSF63418">
    <property type="entry name" value="MurE/MurF N-terminal domain"/>
    <property type="match status" value="1"/>
</dbReference>
<dbReference type="EMBL" id="PKUS01000002">
    <property type="protein sequence ID" value="PLW70379.1"/>
    <property type="molecule type" value="Genomic_DNA"/>
</dbReference>
<sequence length="453" mass="46764">MRAMTLAELQEPLQGKLLGEDVSFSVVFTDSRHPADRGLFVALVGENFDGNDYVAAVADRGAAAALVSRPTGTALPQLCVRDTTAALGRLGAFNRSEYTGPLVAITGSCGKTTAKNLVHSVLAQRGNAFATAGNLNNEIGVPLTLLQIDATTEFAVVEMGAGKPGDIALLCELGRPTVSVLLNVMPAHLEGMGSLQGVAQTKGEIFDGLGADDVAIMNADEPWVSSWRARAGDARVIDFSLRGEAAVRATRIESHGVNGTLFEAQTPEGEISVMLPLPGVHNVANALAATAVGLACGLSLAEITAGLESVAPVAGRLALVRGAAGAQLIDDCYNANPGSAHAAIDTLAASAGRRTLIMGAMRELGSDSAAMHRELGVYAREAGLDQFWGVGDALRDAVVAFGDSGRWFADTEAACIAAGEQFGEGDTVLIKGSRGARMERVLQALAQSAEGED</sequence>
<evidence type="ECO:0000256" key="6">
    <source>
        <dbReference type="ARBA" id="ARBA00022960"/>
    </source>
</evidence>
<dbReference type="InterPro" id="IPR004101">
    <property type="entry name" value="Mur_ligase_C"/>
</dbReference>
<dbReference type="SUPFAM" id="SSF53244">
    <property type="entry name" value="MurD-like peptide ligases, peptide-binding domain"/>
    <property type="match status" value="1"/>
</dbReference>
<keyword evidence="1 10" id="KW-0963">Cytoplasm</keyword>
<comment type="similarity">
    <text evidence="10">Belongs to the MurCDEF family. MurF subfamily.</text>
</comment>
<dbReference type="Gene3D" id="3.40.1190.10">
    <property type="entry name" value="Mur-like, catalytic domain"/>
    <property type="match status" value="1"/>
</dbReference>
<evidence type="ECO:0000313" key="14">
    <source>
        <dbReference type="EMBL" id="PLW70379.1"/>
    </source>
</evidence>
<gene>
    <name evidence="10" type="primary">murF</name>
    <name evidence="14" type="ORF">C0039_04015</name>
</gene>
<evidence type="ECO:0000259" key="13">
    <source>
        <dbReference type="Pfam" id="PF08245"/>
    </source>
</evidence>
<keyword evidence="8 10" id="KW-0131">Cell cycle</keyword>
<comment type="caution">
    <text evidence="14">The sequence shown here is derived from an EMBL/GenBank/DDBJ whole genome shotgun (WGS) entry which is preliminary data.</text>
</comment>
<comment type="pathway">
    <text evidence="10 11">Cell wall biogenesis; peptidoglycan biosynthesis.</text>
</comment>
<evidence type="ECO:0000259" key="12">
    <source>
        <dbReference type="Pfam" id="PF02875"/>
    </source>
</evidence>
<dbReference type="Gene3D" id="3.90.190.20">
    <property type="entry name" value="Mur ligase, C-terminal domain"/>
    <property type="match status" value="1"/>
</dbReference>
<organism evidence="14 15">
    <name type="scientific">Pseudohalioglobus lutimaris</name>
    <dbReference type="NCBI Taxonomy" id="1737061"/>
    <lineage>
        <taxon>Bacteria</taxon>
        <taxon>Pseudomonadati</taxon>
        <taxon>Pseudomonadota</taxon>
        <taxon>Gammaproteobacteria</taxon>
        <taxon>Cellvibrionales</taxon>
        <taxon>Halieaceae</taxon>
        <taxon>Pseudohalioglobus</taxon>
    </lineage>
</organism>
<protein>
    <recommendedName>
        <fullName evidence="10 11">UDP-N-acetylmuramoyl-tripeptide--D-alanyl-D-alanine ligase</fullName>
        <ecNumber evidence="10 11">6.3.2.10</ecNumber>
    </recommendedName>
    <alternativeName>
        <fullName evidence="10">D-alanyl-D-alanine-adding enzyme</fullName>
    </alternativeName>
</protein>
<dbReference type="GO" id="GO:0009252">
    <property type="term" value="P:peptidoglycan biosynthetic process"/>
    <property type="evidence" value="ECO:0007669"/>
    <property type="project" value="UniProtKB-UniRule"/>
</dbReference>
<evidence type="ECO:0000313" key="15">
    <source>
        <dbReference type="Proteomes" id="UP000235005"/>
    </source>
</evidence>
<dbReference type="GO" id="GO:0005737">
    <property type="term" value="C:cytoplasm"/>
    <property type="evidence" value="ECO:0007669"/>
    <property type="project" value="UniProtKB-SubCell"/>
</dbReference>
<dbReference type="InterPro" id="IPR036615">
    <property type="entry name" value="Mur_ligase_C_dom_sf"/>
</dbReference>
<evidence type="ECO:0000256" key="4">
    <source>
        <dbReference type="ARBA" id="ARBA00022741"/>
    </source>
</evidence>
<dbReference type="Pfam" id="PF08245">
    <property type="entry name" value="Mur_ligase_M"/>
    <property type="match status" value="1"/>
</dbReference>
<comment type="catalytic activity">
    <reaction evidence="10 11">
        <text>D-alanyl-D-alanine + UDP-N-acetyl-alpha-D-muramoyl-L-alanyl-gamma-D-glutamyl-meso-2,6-diaminopimelate + ATP = UDP-N-acetyl-alpha-D-muramoyl-L-alanyl-gamma-D-glutamyl-meso-2,6-diaminopimeloyl-D-alanyl-D-alanine + ADP + phosphate + H(+)</text>
        <dbReference type="Rhea" id="RHEA:28374"/>
        <dbReference type="ChEBI" id="CHEBI:15378"/>
        <dbReference type="ChEBI" id="CHEBI:30616"/>
        <dbReference type="ChEBI" id="CHEBI:43474"/>
        <dbReference type="ChEBI" id="CHEBI:57822"/>
        <dbReference type="ChEBI" id="CHEBI:61386"/>
        <dbReference type="ChEBI" id="CHEBI:83905"/>
        <dbReference type="ChEBI" id="CHEBI:456216"/>
        <dbReference type="EC" id="6.3.2.10"/>
    </reaction>
</comment>
<reference evidence="14 15" key="1">
    <citation type="submission" date="2018-01" db="EMBL/GenBank/DDBJ databases">
        <title>The draft genome sequence of Halioglobus lutimaris HF004.</title>
        <authorList>
            <person name="Du Z.-J."/>
            <person name="Shi M.-J."/>
        </authorList>
    </citation>
    <scope>NUCLEOTIDE SEQUENCE [LARGE SCALE GENOMIC DNA]</scope>
    <source>
        <strain evidence="14 15">HF004</strain>
    </source>
</reference>
<dbReference type="SUPFAM" id="SSF53623">
    <property type="entry name" value="MurD-like peptide ligases, catalytic domain"/>
    <property type="match status" value="1"/>
</dbReference>
<name>A0A2N5X7C0_9GAMM</name>
<dbReference type="AlphaFoldDB" id="A0A2N5X7C0"/>
<keyword evidence="6 10" id="KW-0133">Cell shape</keyword>
<dbReference type="Proteomes" id="UP000235005">
    <property type="component" value="Unassembled WGS sequence"/>
</dbReference>
<evidence type="ECO:0000256" key="3">
    <source>
        <dbReference type="ARBA" id="ARBA00022618"/>
    </source>
</evidence>
<feature type="domain" description="Mur ligase C-terminal" evidence="12">
    <location>
        <begin position="315"/>
        <end position="434"/>
    </location>
</feature>
<dbReference type="InterPro" id="IPR013221">
    <property type="entry name" value="Mur_ligase_cen"/>
</dbReference>
<comment type="function">
    <text evidence="10 11">Involved in cell wall formation. Catalyzes the final step in the synthesis of UDP-N-acetylmuramoyl-pentapeptide, the precursor of murein.</text>
</comment>
<keyword evidence="4 10" id="KW-0547">Nucleotide-binding</keyword>
<dbReference type="InterPro" id="IPR035911">
    <property type="entry name" value="MurE/MurF_N"/>
</dbReference>
<dbReference type="Pfam" id="PF02875">
    <property type="entry name" value="Mur_ligase_C"/>
    <property type="match status" value="1"/>
</dbReference>
<evidence type="ECO:0000256" key="10">
    <source>
        <dbReference type="HAMAP-Rule" id="MF_02019"/>
    </source>
</evidence>
<evidence type="ECO:0000256" key="8">
    <source>
        <dbReference type="ARBA" id="ARBA00023306"/>
    </source>
</evidence>
<dbReference type="Gene3D" id="3.40.1390.10">
    <property type="entry name" value="MurE/MurF, N-terminal domain"/>
    <property type="match status" value="1"/>
</dbReference>
<keyword evidence="7 10" id="KW-0573">Peptidoglycan synthesis</keyword>
<dbReference type="UniPathway" id="UPA00219"/>
<evidence type="ECO:0000256" key="5">
    <source>
        <dbReference type="ARBA" id="ARBA00022840"/>
    </source>
</evidence>
<dbReference type="GO" id="GO:0005524">
    <property type="term" value="F:ATP binding"/>
    <property type="evidence" value="ECO:0007669"/>
    <property type="project" value="UniProtKB-UniRule"/>
</dbReference>
<keyword evidence="5 10" id="KW-0067">ATP-binding</keyword>
<dbReference type="InterPro" id="IPR051046">
    <property type="entry name" value="MurCDEF_CellWall_CoF430Synth"/>
</dbReference>
<feature type="domain" description="Mur ligase central" evidence="13">
    <location>
        <begin position="105"/>
        <end position="292"/>
    </location>
</feature>
<keyword evidence="3 10" id="KW-0132">Cell division</keyword>
<dbReference type="GO" id="GO:0071555">
    <property type="term" value="P:cell wall organization"/>
    <property type="evidence" value="ECO:0007669"/>
    <property type="project" value="UniProtKB-KW"/>
</dbReference>
<accession>A0A2N5X7C0</accession>
<evidence type="ECO:0000256" key="1">
    <source>
        <dbReference type="ARBA" id="ARBA00022490"/>
    </source>
</evidence>
<dbReference type="PANTHER" id="PTHR43024">
    <property type="entry name" value="UDP-N-ACETYLMURAMOYL-TRIPEPTIDE--D-ALANYL-D-ALANINE LIGASE"/>
    <property type="match status" value="1"/>
</dbReference>
<proteinExistence type="inferred from homology"/>
<dbReference type="NCBIfam" id="TIGR01143">
    <property type="entry name" value="murF"/>
    <property type="match status" value="1"/>
</dbReference>
<evidence type="ECO:0000256" key="11">
    <source>
        <dbReference type="RuleBase" id="RU004136"/>
    </source>
</evidence>
<keyword evidence="9 10" id="KW-0961">Cell wall biogenesis/degradation</keyword>
<dbReference type="InterPro" id="IPR036565">
    <property type="entry name" value="Mur-like_cat_sf"/>
</dbReference>